<comment type="caution">
    <text evidence="1">The sequence shown here is derived from an EMBL/GenBank/DDBJ whole genome shotgun (WGS) entry which is preliminary data.</text>
</comment>
<proteinExistence type="predicted"/>
<gene>
    <name evidence="1" type="ORF">O6H91_06G004700</name>
</gene>
<reference evidence="2" key="1">
    <citation type="journal article" date="2024" name="Proc. Natl. Acad. Sci. U.S.A.">
        <title>Extraordinary preservation of gene collinearity over three hundred million years revealed in homosporous lycophytes.</title>
        <authorList>
            <person name="Li C."/>
            <person name="Wickell D."/>
            <person name="Kuo L.Y."/>
            <person name="Chen X."/>
            <person name="Nie B."/>
            <person name="Liao X."/>
            <person name="Peng D."/>
            <person name="Ji J."/>
            <person name="Jenkins J."/>
            <person name="Williams M."/>
            <person name="Shu S."/>
            <person name="Plott C."/>
            <person name="Barry K."/>
            <person name="Rajasekar S."/>
            <person name="Grimwood J."/>
            <person name="Han X."/>
            <person name="Sun S."/>
            <person name="Hou Z."/>
            <person name="He W."/>
            <person name="Dai G."/>
            <person name="Sun C."/>
            <person name="Schmutz J."/>
            <person name="Leebens-Mack J.H."/>
            <person name="Li F.W."/>
            <person name="Wang L."/>
        </authorList>
    </citation>
    <scope>NUCLEOTIDE SEQUENCE [LARGE SCALE GENOMIC DNA]</scope>
    <source>
        <strain evidence="2">cv. PW_Plant_1</strain>
    </source>
</reference>
<evidence type="ECO:0000313" key="2">
    <source>
        <dbReference type="Proteomes" id="UP001162992"/>
    </source>
</evidence>
<evidence type="ECO:0000313" key="1">
    <source>
        <dbReference type="EMBL" id="KAJ7551211.1"/>
    </source>
</evidence>
<keyword evidence="2" id="KW-1185">Reference proteome</keyword>
<name>A0ACC2DAG3_DIPCM</name>
<sequence length="323" mass="34865">MTQKKMLAASELSKVALACCKIYISDSRNSRALQTIRAVAESHERAPLLHEFKDTEYNRVGYTLVGALPSAQKQEAGRGKDAGLSSFSRLPLQIAVLDIVRAALESLNLEEHCGTHPRVGVVDHICFHPLGSAGLEQAASLARSVAASIGSRFKVPTYLYGAAHQQGRALDSVRRDLGYYRCNSQGQWIGGLSNISSSFSPDFGPSACLNKRSGMVVVGASPWVMNYNVPILSNDLRAARRIARKVSSRGGGLPQVQAMALLHGDDFIEVACNLLDTAVTSPDIVQTQVSILAEEEGIAVRQGYLTGYSEQEVYALACQKIFP</sequence>
<accession>A0ACC2DAG3</accession>
<dbReference type="EMBL" id="CM055097">
    <property type="protein sequence ID" value="KAJ7551211.1"/>
    <property type="molecule type" value="Genomic_DNA"/>
</dbReference>
<organism evidence="1 2">
    <name type="scientific">Diphasiastrum complanatum</name>
    <name type="common">Issler's clubmoss</name>
    <name type="synonym">Lycopodium complanatum</name>
    <dbReference type="NCBI Taxonomy" id="34168"/>
    <lineage>
        <taxon>Eukaryota</taxon>
        <taxon>Viridiplantae</taxon>
        <taxon>Streptophyta</taxon>
        <taxon>Embryophyta</taxon>
        <taxon>Tracheophyta</taxon>
        <taxon>Lycopodiopsida</taxon>
        <taxon>Lycopodiales</taxon>
        <taxon>Lycopodiaceae</taxon>
        <taxon>Lycopodioideae</taxon>
        <taxon>Diphasiastrum</taxon>
    </lineage>
</organism>
<protein>
    <submittedName>
        <fullName evidence="1">Uncharacterized protein</fullName>
    </submittedName>
</protein>
<dbReference type="Proteomes" id="UP001162992">
    <property type="component" value="Chromosome 6"/>
</dbReference>